<sequence>MTFLQPPVGGHLWVNSRKPDPPINKIRSKFAKTIPLKGVVRIGVKDLKHVFIDMENEEDFNTIYSKSFVSITEDNGMKIQKWTTKFKPAEEETFLVPVWINLPDLPWHFYEWVALCRIVSPIGNPIVMDKVTLTKTRPTTAKLRVEIDLSKTLIYEVSVEIRNPTGELEILFKEWSMKQLPFSALTAKFKATPIADNLRWKRAQDDKKKKQPNKFQGKLNVKNNMVQSCYNSKNAEKQIQEVEALVESNKDETSSILNKRMKFKDKITIPPNVSLAGEIQQISDGGEIYFSKGNYNSEFPELNIEKLTKIPAERLKMIGI</sequence>
<reference evidence="1 2" key="1">
    <citation type="submission" date="2020-09" db="EMBL/GenBank/DDBJ databases">
        <title>De no assembly of potato wild relative species, Solanum commersonii.</title>
        <authorList>
            <person name="Cho K."/>
        </authorList>
    </citation>
    <scope>NUCLEOTIDE SEQUENCE [LARGE SCALE GENOMIC DNA]</scope>
    <source>
        <strain evidence="1">LZ3.2</strain>
        <tissue evidence="1">Leaf</tissue>
    </source>
</reference>
<dbReference type="InterPro" id="IPR040256">
    <property type="entry name" value="At4g02000-like"/>
</dbReference>
<organism evidence="1 2">
    <name type="scientific">Solanum commersonii</name>
    <name type="common">Commerson's wild potato</name>
    <name type="synonym">Commerson's nightshade</name>
    <dbReference type="NCBI Taxonomy" id="4109"/>
    <lineage>
        <taxon>Eukaryota</taxon>
        <taxon>Viridiplantae</taxon>
        <taxon>Streptophyta</taxon>
        <taxon>Embryophyta</taxon>
        <taxon>Tracheophyta</taxon>
        <taxon>Spermatophyta</taxon>
        <taxon>Magnoliopsida</taxon>
        <taxon>eudicotyledons</taxon>
        <taxon>Gunneridae</taxon>
        <taxon>Pentapetalae</taxon>
        <taxon>asterids</taxon>
        <taxon>lamiids</taxon>
        <taxon>Solanales</taxon>
        <taxon>Solanaceae</taxon>
        <taxon>Solanoideae</taxon>
        <taxon>Solaneae</taxon>
        <taxon>Solanum</taxon>
    </lineage>
</organism>
<evidence type="ECO:0008006" key="3">
    <source>
        <dbReference type="Google" id="ProtNLM"/>
    </source>
</evidence>
<keyword evidence="2" id="KW-1185">Reference proteome</keyword>
<comment type="caution">
    <text evidence="1">The sequence shown here is derived from an EMBL/GenBank/DDBJ whole genome shotgun (WGS) entry which is preliminary data.</text>
</comment>
<dbReference type="PANTHER" id="PTHR31286:SF164">
    <property type="entry name" value="ZINC FINGER, CCHC-TYPE"/>
    <property type="match status" value="1"/>
</dbReference>
<dbReference type="OrthoDB" id="1306000at2759"/>
<accession>A0A9J5XTB1</accession>
<protein>
    <recommendedName>
        <fullName evidence="3">DUF4283 domain-containing protein</fullName>
    </recommendedName>
</protein>
<gene>
    <name evidence="1" type="ORF">H5410_040696</name>
</gene>
<name>A0A9J5XTB1_SOLCO</name>
<dbReference type="EMBL" id="JACXVP010000008">
    <property type="protein sequence ID" value="KAG5590182.1"/>
    <property type="molecule type" value="Genomic_DNA"/>
</dbReference>
<dbReference type="AlphaFoldDB" id="A0A9J5XTB1"/>
<evidence type="ECO:0000313" key="1">
    <source>
        <dbReference type="EMBL" id="KAG5590182.1"/>
    </source>
</evidence>
<dbReference type="PANTHER" id="PTHR31286">
    <property type="entry name" value="GLYCINE-RICH CELL WALL STRUCTURAL PROTEIN 1.8-LIKE"/>
    <property type="match status" value="1"/>
</dbReference>
<proteinExistence type="predicted"/>
<dbReference type="Proteomes" id="UP000824120">
    <property type="component" value="Chromosome 8"/>
</dbReference>
<evidence type="ECO:0000313" key="2">
    <source>
        <dbReference type="Proteomes" id="UP000824120"/>
    </source>
</evidence>